<feature type="compositionally biased region" description="Polar residues" evidence="7">
    <location>
        <begin position="471"/>
        <end position="504"/>
    </location>
</feature>
<dbReference type="InterPro" id="IPR035979">
    <property type="entry name" value="RBD_domain_sf"/>
</dbReference>
<keyword evidence="5" id="KW-0539">Nucleus</keyword>
<dbReference type="SMART" id="SM00360">
    <property type="entry name" value="RRM"/>
    <property type="match status" value="1"/>
</dbReference>
<evidence type="ECO:0000256" key="4">
    <source>
        <dbReference type="ARBA" id="ARBA00022884"/>
    </source>
</evidence>
<evidence type="ECO:0000256" key="3">
    <source>
        <dbReference type="ARBA" id="ARBA00022737"/>
    </source>
</evidence>
<dbReference type="GO" id="GO:0006397">
    <property type="term" value="P:mRNA processing"/>
    <property type="evidence" value="ECO:0007669"/>
    <property type="project" value="UniProtKB-KW"/>
</dbReference>
<name>A0A9P8I054_9PEZI</name>
<comment type="subcellular location">
    <subcellularLocation>
        <location evidence="1">Nucleus</location>
    </subcellularLocation>
</comment>
<feature type="compositionally biased region" description="Polar residues" evidence="7">
    <location>
        <begin position="827"/>
        <end position="837"/>
    </location>
</feature>
<accession>A0A9P8I054</accession>
<comment type="caution">
    <text evidence="9">The sequence shown here is derived from an EMBL/GenBank/DDBJ whole genome shotgun (WGS) entry which is preliminary data.</text>
</comment>
<feature type="domain" description="RRM" evidence="8">
    <location>
        <begin position="550"/>
        <end position="623"/>
    </location>
</feature>
<keyword evidence="4 6" id="KW-0694">RNA-binding</keyword>
<evidence type="ECO:0000256" key="6">
    <source>
        <dbReference type="PROSITE-ProRule" id="PRU00176"/>
    </source>
</evidence>
<keyword evidence="2" id="KW-0507">mRNA processing</keyword>
<evidence type="ECO:0000256" key="7">
    <source>
        <dbReference type="SAM" id="MobiDB-lite"/>
    </source>
</evidence>
<evidence type="ECO:0000256" key="5">
    <source>
        <dbReference type="ARBA" id="ARBA00023242"/>
    </source>
</evidence>
<keyword evidence="3" id="KW-0677">Repeat</keyword>
<dbReference type="Gene3D" id="3.30.70.330">
    <property type="match status" value="1"/>
</dbReference>
<dbReference type="GO" id="GO:0005634">
    <property type="term" value="C:nucleus"/>
    <property type="evidence" value="ECO:0007669"/>
    <property type="project" value="UniProtKB-SubCell"/>
</dbReference>
<proteinExistence type="predicted"/>
<evidence type="ECO:0000256" key="1">
    <source>
        <dbReference type="ARBA" id="ARBA00004123"/>
    </source>
</evidence>
<evidence type="ECO:0000313" key="9">
    <source>
        <dbReference type="EMBL" id="KAH0543217.1"/>
    </source>
</evidence>
<dbReference type="AlphaFoldDB" id="A0A9P8I054"/>
<dbReference type="OrthoDB" id="3941926at2759"/>
<dbReference type="PANTHER" id="PTHR23003">
    <property type="entry name" value="RNA RECOGNITION MOTIF RRM DOMAIN CONTAINING PROTEIN"/>
    <property type="match status" value="1"/>
</dbReference>
<dbReference type="SUPFAM" id="SSF54928">
    <property type="entry name" value="RNA-binding domain, RBD"/>
    <property type="match status" value="1"/>
</dbReference>
<feature type="compositionally biased region" description="Polar residues" evidence="7">
    <location>
        <begin position="692"/>
        <end position="716"/>
    </location>
</feature>
<dbReference type="GO" id="GO:0005737">
    <property type="term" value="C:cytoplasm"/>
    <property type="evidence" value="ECO:0007669"/>
    <property type="project" value="TreeGrafter"/>
</dbReference>
<dbReference type="InterPro" id="IPR000504">
    <property type="entry name" value="RRM_dom"/>
</dbReference>
<feature type="region of interest" description="Disordered" evidence="7">
    <location>
        <begin position="623"/>
        <end position="716"/>
    </location>
</feature>
<organism evidence="9 10">
    <name type="scientific">Glutinoglossum americanum</name>
    <dbReference type="NCBI Taxonomy" id="1670608"/>
    <lineage>
        <taxon>Eukaryota</taxon>
        <taxon>Fungi</taxon>
        <taxon>Dikarya</taxon>
        <taxon>Ascomycota</taxon>
        <taxon>Pezizomycotina</taxon>
        <taxon>Geoglossomycetes</taxon>
        <taxon>Geoglossales</taxon>
        <taxon>Geoglossaceae</taxon>
        <taxon>Glutinoglossum</taxon>
    </lineage>
</organism>
<reference evidence="9" key="1">
    <citation type="submission" date="2021-03" db="EMBL/GenBank/DDBJ databases">
        <title>Comparative genomics and phylogenomic investigation of the class Geoglossomycetes provide insights into ecological specialization and systematics.</title>
        <authorList>
            <person name="Melie T."/>
            <person name="Pirro S."/>
            <person name="Miller A.N."/>
            <person name="Quandt A."/>
        </authorList>
    </citation>
    <scope>NUCLEOTIDE SEQUENCE</scope>
    <source>
        <strain evidence="9">GBOQ0MN5Z8</strain>
    </source>
</reference>
<evidence type="ECO:0000313" key="10">
    <source>
        <dbReference type="Proteomes" id="UP000698800"/>
    </source>
</evidence>
<gene>
    <name evidence="9" type="ORF">FGG08_002478</name>
</gene>
<dbReference type="PANTHER" id="PTHR23003:SF62">
    <property type="entry name" value="SERINE_ARGININE (SR)-TYPE SHUTTLING MRNA BINDING PROTEIN NPL3"/>
    <property type="match status" value="1"/>
</dbReference>
<evidence type="ECO:0000256" key="2">
    <source>
        <dbReference type="ARBA" id="ARBA00022664"/>
    </source>
</evidence>
<dbReference type="CDD" id="cd00590">
    <property type="entry name" value="RRM_SF"/>
    <property type="match status" value="1"/>
</dbReference>
<dbReference type="InterPro" id="IPR050374">
    <property type="entry name" value="RRT5_SRSF_SR"/>
</dbReference>
<feature type="region of interest" description="Disordered" evidence="7">
    <location>
        <begin position="418"/>
        <end position="447"/>
    </location>
</feature>
<feature type="compositionally biased region" description="Basic and acidic residues" evidence="7">
    <location>
        <begin position="738"/>
        <end position="747"/>
    </location>
</feature>
<feature type="compositionally biased region" description="Basic and acidic residues" evidence="7">
    <location>
        <begin position="623"/>
        <end position="632"/>
    </location>
</feature>
<dbReference type="GO" id="GO:0003729">
    <property type="term" value="F:mRNA binding"/>
    <property type="evidence" value="ECO:0007669"/>
    <property type="project" value="TreeGrafter"/>
</dbReference>
<dbReference type="EMBL" id="JAGHQL010000037">
    <property type="protein sequence ID" value="KAH0543217.1"/>
    <property type="molecule type" value="Genomic_DNA"/>
</dbReference>
<dbReference type="Proteomes" id="UP000698800">
    <property type="component" value="Unassembled WGS sequence"/>
</dbReference>
<evidence type="ECO:0000259" key="8">
    <source>
        <dbReference type="PROSITE" id="PS50102"/>
    </source>
</evidence>
<protein>
    <recommendedName>
        <fullName evidence="8">RRM domain-containing protein</fullName>
    </recommendedName>
</protein>
<feature type="region of interest" description="Disordered" evidence="7">
    <location>
        <begin position="255"/>
        <end position="299"/>
    </location>
</feature>
<dbReference type="PROSITE" id="PS50102">
    <property type="entry name" value="RRM"/>
    <property type="match status" value="1"/>
</dbReference>
<feature type="region of interest" description="Disordered" evidence="7">
    <location>
        <begin position="463"/>
        <end position="512"/>
    </location>
</feature>
<keyword evidence="10" id="KW-1185">Reference proteome</keyword>
<dbReference type="InterPro" id="IPR012677">
    <property type="entry name" value="Nucleotide-bd_a/b_plait_sf"/>
</dbReference>
<feature type="region of interest" description="Disordered" evidence="7">
    <location>
        <begin position="736"/>
        <end position="837"/>
    </location>
</feature>
<dbReference type="Pfam" id="PF00076">
    <property type="entry name" value="RRM_1"/>
    <property type="match status" value="1"/>
</dbReference>
<sequence>MPRAFLSTNLGQYPPRPLEEPLPSTIVRSNQELDKHVFGTTLRERWPLVCKLINHSFDVSDYFDDLDVHVQGREFLWSVLKQLAYENTIRRERITMFAMDWSRANINRFAALEHETEVVGFFTEDETNGVGEEWLLDVFLRLKDLKVENKGRRGSGVWARNSQGRQNKAPHPAKFATTGHRLPPQPYPNSQVTSPHQHRYISVTSPVYTPSMISSGSWGSYQPPMGQTQDGYQWMSVHSSPQQVAYRSIDSQFSQFSPPGGARDIRGPLPSPRFPPDLSQNAFGDPLHHHGSVAARRSRAPPRLKLDLDNARFDSVQNRTLTPPTPFTVASLAHSGYSHNTGPGVAFGDAGPMHHPRLSLNNMPPNHGINGSAWPVKGHPITHTENKHFPQYNRPNPVVNTHDPSYIPCDVRLLEPGPALHEPHHGSTGDGKFAAKSSSVENGLSELNPDELRFIQLTLSGEGSSAGGYHGQNTNQANQPEWSAYNNHNDGQFSSHSATPSEVGNTGRAPLFDSTNQAQYANTDRLDEIQNANYYNNRGLPHKSGSDPSCSVFVSHLPPNITREKLFDLFHPFGPVANTYLKAAPSCFAIINFFETNARNAAIAGLNGFVLDNHALVVEPKRPNREFTDRTTRKTFGNNTDSPLGPQAGNAPRRAIHRAHTSSVGVVDHLSPPRRDENHMTGQRPQPLHIQVPQQSENWTPDSATGNGEPSNSMRTRSTHGRIVLNGCDIGNSCPHPYHGDPTDDKLNFPPPSSPAAFAHGGHGSGGARLPKSPKKGKRGMKDKKYLRGQNRYNEGEETSGLRSPVLKAKPASRSGNASESGFVGSRDNSITRRSSL</sequence>
<feature type="compositionally biased region" description="Basic residues" evidence="7">
    <location>
        <begin position="772"/>
        <end position="787"/>
    </location>
</feature>